<evidence type="ECO:0000313" key="13">
    <source>
        <dbReference type="EMBL" id="OAQ58308.1"/>
    </source>
</evidence>
<dbReference type="InterPro" id="IPR044846">
    <property type="entry name" value="GH10"/>
</dbReference>
<gene>
    <name evidence="13" type="ORF">VFPPC_11648</name>
</gene>
<comment type="subcellular location">
    <subcellularLocation>
        <location evidence="2">Secreted</location>
    </subcellularLocation>
</comment>
<evidence type="ECO:0000256" key="6">
    <source>
        <dbReference type="ARBA" id="ARBA00022651"/>
    </source>
</evidence>
<dbReference type="GeneID" id="28853764"/>
<dbReference type="PANTHER" id="PTHR31490">
    <property type="entry name" value="GLYCOSYL HYDROLASE"/>
    <property type="match status" value="1"/>
</dbReference>
<comment type="caution">
    <text evidence="13">The sequence shown here is derived from an EMBL/GenBank/DDBJ whole genome shotgun (WGS) entry which is preliminary data.</text>
</comment>
<dbReference type="Gene3D" id="3.20.20.80">
    <property type="entry name" value="Glycosidases"/>
    <property type="match status" value="1"/>
</dbReference>
<evidence type="ECO:0000256" key="10">
    <source>
        <dbReference type="RuleBase" id="RU361174"/>
    </source>
</evidence>
<proteinExistence type="inferred from homology"/>
<evidence type="ECO:0000256" key="9">
    <source>
        <dbReference type="ARBA" id="ARBA00023326"/>
    </source>
</evidence>
<dbReference type="RefSeq" id="XP_018136485.1">
    <property type="nucleotide sequence ID" value="XM_018289770.1"/>
</dbReference>
<evidence type="ECO:0000256" key="1">
    <source>
        <dbReference type="ARBA" id="ARBA00000681"/>
    </source>
</evidence>
<keyword evidence="10" id="KW-0326">Glycosidase</keyword>
<keyword evidence="5" id="KW-0964">Secreted</keyword>
<keyword evidence="8 10" id="KW-0119">Carbohydrate metabolism</keyword>
<evidence type="ECO:0000256" key="8">
    <source>
        <dbReference type="ARBA" id="ARBA00023277"/>
    </source>
</evidence>
<keyword evidence="14" id="KW-1185">Reference proteome</keyword>
<dbReference type="PANTHER" id="PTHR31490:SF35">
    <property type="entry name" value="ENDO-1,4-BETA-XYLANASE"/>
    <property type="match status" value="1"/>
</dbReference>
<evidence type="ECO:0000313" key="14">
    <source>
        <dbReference type="Proteomes" id="UP000078397"/>
    </source>
</evidence>
<evidence type="ECO:0000256" key="4">
    <source>
        <dbReference type="ARBA" id="ARBA00007495"/>
    </source>
</evidence>
<dbReference type="InterPro" id="IPR017853">
    <property type="entry name" value="GH"/>
</dbReference>
<dbReference type="SMART" id="SM00633">
    <property type="entry name" value="Glyco_10"/>
    <property type="match status" value="1"/>
</dbReference>
<evidence type="ECO:0000256" key="2">
    <source>
        <dbReference type="ARBA" id="ARBA00004613"/>
    </source>
</evidence>
<keyword evidence="11" id="KW-0732">Signal</keyword>
<evidence type="ECO:0000256" key="7">
    <source>
        <dbReference type="ARBA" id="ARBA00022801"/>
    </source>
</evidence>
<dbReference type="EC" id="3.2.1.8" evidence="10"/>
<keyword evidence="9 10" id="KW-0624">Polysaccharide degradation</keyword>
<keyword evidence="6" id="KW-0858">Xylan degradation</keyword>
<keyword evidence="7 10" id="KW-0378">Hydrolase</keyword>
<dbReference type="KEGG" id="pchm:VFPPC_11648"/>
<comment type="pathway">
    <text evidence="3">Glycan degradation; xylan degradation.</text>
</comment>
<feature type="signal peptide" evidence="11">
    <location>
        <begin position="1"/>
        <end position="17"/>
    </location>
</feature>
<dbReference type="InterPro" id="IPR001000">
    <property type="entry name" value="GH10_dom"/>
</dbReference>
<dbReference type="OrthoDB" id="3055998at2759"/>
<reference evidence="13 14" key="1">
    <citation type="journal article" date="2016" name="PLoS Pathog.">
        <title>Biosynthesis of antibiotic leucinostatins in bio-control fungus Purpureocillium lilacinum and their inhibition on phytophthora revealed by genome mining.</title>
        <authorList>
            <person name="Wang G."/>
            <person name="Liu Z."/>
            <person name="Lin R."/>
            <person name="Li E."/>
            <person name="Mao Z."/>
            <person name="Ling J."/>
            <person name="Yang Y."/>
            <person name="Yin W.B."/>
            <person name="Xie B."/>
        </authorList>
    </citation>
    <scope>NUCLEOTIDE SEQUENCE [LARGE SCALE GENOMIC DNA]</scope>
    <source>
        <strain evidence="13">170</strain>
    </source>
</reference>
<dbReference type="Proteomes" id="UP000078397">
    <property type="component" value="Unassembled WGS sequence"/>
</dbReference>
<dbReference type="STRING" id="1380566.A0A179EYR0"/>
<dbReference type="AlphaFoldDB" id="A0A179EYR0"/>
<feature type="chain" id="PRO_5008101020" description="Beta-xylanase" evidence="11">
    <location>
        <begin position="18"/>
        <end position="351"/>
    </location>
</feature>
<evidence type="ECO:0000256" key="3">
    <source>
        <dbReference type="ARBA" id="ARBA00004851"/>
    </source>
</evidence>
<dbReference type="GO" id="GO:0005576">
    <property type="term" value="C:extracellular region"/>
    <property type="evidence" value="ECO:0007669"/>
    <property type="project" value="UniProtKB-SubCell"/>
</dbReference>
<dbReference type="Pfam" id="PF00331">
    <property type="entry name" value="Glyco_hydro_10"/>
    <property type="match status" value="1"/>
</dbReference>
<evidence type="ECO:0000256" key="11">
    <source>
        <dbReference type="SAM" id="SignalP"/>
    </source>
</evidence>
<organism evidence="13 14">
    <name type="scientific">Pochonia chlamydosporia 170</name>
    <dbReference type="NCBI Taxonomy" id="1380566"/>
    <lineage>
        <taxon>Eukaryota</taxon>
        <taxon>Fungi</taxon>
        <taxon>Dikarya</taxon>
        <taxon>Ascomycota</taxon>
        <taxon>Pezizomycotina</taxon>
        <taxon>Sordariomycetes</taxon>
        <taxon>Hypocreomycetidae</taxon>
        <taxon>Hypocreales</taxon>
        <taxon>Clavicipitaceae</taxon>
        <taxon>Pochonia</taxon>
    </lineage>
</organism>
<accession>A0A179EYR0</accession>
<comment type="similarity">
    <text evidence="4 10">Belongs to the glycosyl hydrolase 10 (cellulase F) family.</text>
</comment>
<protein>
    <recommendedName>
        <fullName evidence="10">Beta-xylanase</fullName>
        <ecNumber evidence="10">3.2.1.8</ecNumber>
    </recommendedName>
</protein>
<dbReference type="PROSITE" id="PS51760">
    <property type="entry name" value="GH10_2"/>
    <property type="match status" value="1"/>
</dbReference>
<evidence type="ECO:0000256" key="5">
    <source>
        <dbReference type="ARBA" id="ARBA00022525"/>
    </source>
</evidence>
<dbReference type="SUPFAM" id="SSF51445">
    <property type="entry name" value="(Trans)glycosidases"/>
    <property type="match status" value="1"/>
</dbReference>
<comment type="catalytic activity">
    <reaction evidence="1 10">
        <text>Endohydrolysis of (1-&gt;4)-beta-D-xylosidic linkages in xylans.</text>
        <dbReference type="EC" id="3.2.1.8"/>
    </reaction>
</comment>
<evidence type="ECO:0000259" key="12">
    <source>
        <dbReference type="PROSITE" id="PS51760"/>
    </source>
</evidence>
<dbReference type="PRINTS" id="PR00134">
    <property type="entry name" value="GLHYDRLASE10"/>
</dbReference>
<sequence>MHLSSLTVATLVLGTLATPSRHHPGKKVGLNEAITRKGKTWFGTAVTVRKDKVERAILDNTAEFDSITPENAMKWDLTEPTRNHFEWEAADAVVDLAVANGQQMHCHNLVWHSRLPCWVLDGKWDNKTLIDIMTNHIKTVATKYKGHCTRWDVLNEALNDNGTYRDSVWYRTIGEAFIPIAFRAAAEADPTAKLFYNDFDLEYGDAKTEGARRIVKLIQSYGVRIDGVGFQAHLASETSNTINRTVPSLQVLTNSLESLANLDVDVAYTELDIRMKLPATEEKLKVQANDYARVAASCMAVKRCVGITVWGFSDKYNWIPNFFSGEGAATLWDENLKKKPAYKAVLDAIRK</sequence>
<dbReference type="GO" id="GO:0031176">
    <property type="term" value="F:endo-1,4-beta-xylanase activity"/>
    <property type="evidence" value="ECO:0007669"/>
    <property type="project" value="UniProtKB-EC"/>
</dbReference>
<name>A0A179EYR0_METCM</name>
<feature type="domain" description="GH10" evidence="12">
    <location>
        <begin position="42"/>
        <end position="348"/>
    </location>
</feature>
<dbReference type="EMBL" id="LSBJ02000027">
    <property type="protein sequence ID" value="OAQ58308.1"/>
    <property type="molecule type" value="Genomic_DNA"/>
</dbReference>
<dbReference type="GO" id="GO:0045493">
    <property type="term" value="P:xylan catabolic process"/>
    <property type="evidence" value="ECO:0007669"/>
    <property type="project" value="UniProtKB-KW"/>
</dbReference>